<evidence type="ECO:0000313" key="2">
    <source>
        <dbReference type="EMBL" id="KIJ65091.1"/>
    </source>
</evidence>
<dbReference type="HOGENOM" id="CLU_1294568_0_0_1"/>
<gene>
    <name evidence="2" type="ORF">HYDPIDRAFT_110991</name>
</gene>
<reference evidence="2 3" key="1">
    <citation type="submission" date="2014-04" db="EMBL/GenBank/DDBJ databases">
        <title>Evolutionary Origins and Diversification of the Mycorrhizal Mutualists.</title>
        <authorList>
            <consortium name="DOE Joint Genome Institute"/>
            <consortium name="Mycorrhizal Genomics Consortium"/>
            <person name="Kohler A."/>
            <person name="Kuo A."/>
            <person name="Nagy L.G."/>
            <person name="Floudas D."/>
            <person name="Copeland A."/>
            <person name="Barry K.W."/>
            <person name="Cichocki N."/>
            <person name="Veneault-Fourrey C."/>
            <person name="LaButti K."/>
            <person name="Lindquist E.A."/>
            <person name="Lipzen A."/>
            <person name="Lundell T."/>
            <person name="Morin E."/>
            <person name="Murat C."/>
            <person name="Riley R."/>
            <person name="Ohm R."/>
            <person name="Sun H."/>
            <person name="Tunlid A."/>
            <person name="Henrissat B."/>
            <person name="Grigoriev I.V."/>
            <person name="Hibbett D.S."/>
            <person name="Martin F."/>
        </authorList>
    </citation>
    <scope>NUCLEOTIDE SEQUENCE [LARGE SCALE GENOMIC DNA]</scope>
    <source>
        <strain evidence="2 3">MD-312</strain>
    </source>
</reference>
<proteinExistence type="predicted"/>
<accession>A0A0C9WFS8</accession>
<keyword evidence="3" id="KW-1185">Reference proteome</keyword>
<feature type="compositionally biased region" description="Acidic residues" evidence="1">
    <location>
        <begin position="161"/>
        <end position="171"/>
    </location>
</feature>
<feature type="compositionally biased region" description="Low complexity" evidence="1">
    <location>
        <begin position="26"/>
        <end position="44"/>
    </location>
</feature>
<feature type="region of interest" description="Disordered" evidence="1">
    <location>
        <begin position="1"/>
        <end position="189"/>
    </location>
</feature>
<protein>
    <submittedName>
        <fullName evidence="2">Uncharacterized protein</fullName>
    </submittedName>
</protein>
<dbReference type="AlphaFoldDB" id="A0A0C9WFS8"/>
<sequence>MNLKRFKPIKRISNPFKSAREKTTTLSPPALAEPSESPTPSATAGPSRRAGSPIPVSLQGRSATPEGVNVSAGRSKKFIKVVPGGKRYPKDMKISKWSPPWMKLAHKRQQLERSDPALPSAPHPTNVPPSQAHSPAAGSRPQGDTTNSAQPPAAGGAHAGEDEDEDEDDSGDSILSASSRPARPPSETSVTKCDMFLIWLCYPRRVDRGPSLN</sequence>
<dbReference type="Proteomes" id="UP000053820">
    <property type="component" value="Unassembled WGS sequence"/>
</dbReference>
<evidence type="ECO:0000313" key="3">
    <source>
        <dbReference type="Proteomes" id="UP000053820"/>
    </source>
</evidence>
<dbReference type="EMBL" id="KN839844">
    <property type="protein sequence ID" value="KIJ65091.1"/>
    <property type="molecule type" value="Genomic_DNA"/>
</dbReference>
<name>A0A0C9WFS8_9AGAM</name>
<feature type="compositionally biased region" description="Basic residues" evidence="1">
    <location>
        <begin position="1"/>
        <end position="10"/>
    </location>
</feature>
<evidence type="ECO:0000256" key="1">
    <source>
        <dbReference type="SAM" id="MobiDB-lite"/>
    </source>
</evidence>
<organism evidence="2 3">
    <name type="scientific">Hydnomerulius pinastri MD-312</name>
    <dbReference type="NCBI Taxonomy" id="994086"/>
    <lineage>
        <taxon>Eukaryota</taxon>
        <taxon>Fungi</taxon>
        <taxon>Dikarya</taxon>
        <taxon>Basidiomycota</taxon>
        <taxon>Agaricomycotina</taxon>
        <taxon>Agaricomycetes</taxon>
        <taxon>Agaricomycetidae</taxon>
        <taxon>Boletales</taxon>
        <taxon>Boletales incertae sedis</taxon>
        <taxon>Leucogyrophana</taxon>
    </lineage>
</organism>